<feature type="non-terminal residue" evidence="6">
    <location>
        <position position="352"/>
    </location>
</feature>
<evidence type="ECO:0000256" key="2">
    <source>
        <dbReference type="ARBA" id="ARBA00023157"/>
    </source>
</evidence>
<dbReference type="InterPro" id="IPR013098">
    <property type="entry name" value="Ig_I-set"/>
</dbReference>
<feature type="signal peptide" evidence="4">
    <location>
        <begin position="1"/>
        <end position="28"/>
    </location>
</feature>
<feature type="domain" description="Ig-like" evidence="5">
    <location>
        <begin position="22"/>
        <end position="101"/>
    </location>
</feature>
<dbReference type="FunFam" id="2.60.40.10:FF:000032">
    <property type="entry name" value="palladin isoform X1"/>
    <property type="match status" value="1"/>
</dbReference>
<dbReference type="PANTHER" id="PTHR45080">
    <property type="entry name" value="CONTACTIN 5"/>
    <property type="match status" value="1"/>
</dbReference>
<dbReference type="Proteomes" id="UP000281553">
    <property type="component" value="Unassembled WGS sequence"/>
</dbReference>
<evidence type="ECO:0000313" key="6">
    <source>
        <dbReference type="EMBL" id="VDN43041.1"/>
    </source>
</evidence>
<protein>
    <recommendedName>
        <fullName evidence="5">Ig-like domain-containing protein</fullName>
    </recommendedName>
</protein>
<dbReference type="EMBL" id="UYRU01106517">
    <property type="protein sequence ID" value="VDN43041.1"/>
    <property type="molecule type" value="Genomic_DNA"/>
</dbReference>
<dbReference type="PANTHER" id="PTHR45080:SF8">
    <property type="entry name" value="IG-LIKE DOMAIN-CONTAINING PROTEIN"/>
    <property type="match status" value="1"/>
</dbReference>
<evidence type="ECO:0000256" key="4">
    <source>
        <dbReference type="SAM" id="SignalP"/>
    </source>
</evidence>
<dbReference type="SMART" id="SM00409">
    <property type="entry name" value="IG"/>
    <property type="match status" value="2"/>
</dbReference>
<feature type="domain" description="Ig-like" evidence="5">
    <location>
        <begin position="104"/>
        <end position="174"/>
    </location>
</feature>
<evidence type="ECO:0000259" key="5">
    <source>
        <dbReference type="PROSITE" id="PS50835"/>
    </source>
</evidence>
<proteinExistence type="predicted"/>
<sequence length="352" mass="39072">MQFKSPCLVLPNVPLFVVLCRLDCAVKGQPKPEIRWFHKDVEIIPKQVPSPQQTSKYELVVEQPEDRHIVYIHNLNPSDAGEYIVRAENELGVTACKTTITVGPQSTQAVPIHFSRPLPEKVTAQPGYSTTLECEVDAIAPVTFSWYVNGLEIEKTSPNFVILEEVNRSTMTIQVVPSAMLPGEVSVAAQTPDGASVVSTTILQMQVVPSPELGSPETTDFTLPLRFIQTLPEIQTISRSQSVLNLEVAVSPTPVAPIFCWYVNGTNIDLMPPDVRPREVQIELVSPTQSRMVITRLDTTQIQEVTCQAFLSDQPSDTGIKTTCLLRPEPRQIPEQPIQQETPLRFVQPLES</sequence>
<dbReference type="SUPFAM" id="SSF48726">
    <property type="entry name" value="Immunoglobulin"/>
    <property type="match status" value="2"/>
</dbReference>
<organism evidence="6 7">
    <name type="scientific">Dibothriocephalus latus</name>
    <name type="common">Fish tapeworm</name>
    <name type="synonym">Diphyllobothrium latum</name>
    <dbReference type="NCBI Taxonomy" id="60516"/>
    <lineage>
        <taxon>Eukaryota</taxon>
        <taxon>Metazoa</taxon>
        <taxon>Spiralia</taxon>
        <taxon>Lophotrochozoa</taxon>
        <taxon>Platyhelminthes</taxon>
        <taxon>Cestoda</taxon>
        <taxon>Eucestoda</taxon>
        <taxon>Diphyllobothriidea</taxon>
        <taxon>Diphyllobothriidae</taxon>
        <taxon>Dibothriocephalus</taxon>
    </lineage>
</organism>
<keyword evidence="7" id="KW-1185">Reference proteome</keyword>
<dbReference type="GO" id="GO:0007156">
    <property type="term" value="P:homophilic cell adhesion via plasma membrane adhesion molecules"/>
    <property type="evidence" value="ECO:0007669"/>
    <property type="project" value="TreeGrafter"/>
</dbReference>
<feature type="chain" id="PRO_5018239281" description="Ig-like domain-containing protein" evidence="4">
    <location>
        <begin position="29"/>
        <end position="352"/>
    </location>
</feature>
<keyword evidence="1 4" id="KW-0732">Signal</keyword>
<dbReference type="OrthoDB" id="5969272at2759"/>
<dbReference type="InterPro" id="IPR013783">
    <property type="entry name" value="Ig-like_fold"/>
</dbReference>
<evidence type="ECO:0000256" key="3">
    <source>
        <dbReference type="ARBA" id="ARBA00023319"/>
    </source>
</evidence>
<keyword evidence="3" id="KW-0393">Immunoglobulin domain</keyword>
<name>A0A3P7PJL7_DIBLA</name>
<accession>A0A3P7PJL7</accession>
<reference evidence="6 7" key="1">
    <citation type="submission" date="2018-11" db="EMBL/GenBank/DDBJ databases">
        <authorList>
            <consortium name="Pathogen Informatics"/>
        </authorList>
    </citation>
    <scope>NUCLEOTIDE SEQUENCE [LARGE SCALE GENOMIC DNA]</scope>
</reference>
<dbReference type="Pfam" id="PF07679">
    <property type="entry name" value="I-set"/>
    <property type="match status" value="2"/>
</dbReference>
<dbReference type="Gene3D" id="2.60.40.10">
    <property type="entry name" value="Immunoglobulins"/>
    <property type="match status" value="2"/>
</dbReference>
<dbReference type="InterPro" id="IPR007110">
    <property type="entry name" value="Ig-like_dom"/>
</dbReference>
<dbReference type="InterPro" id="IPR050958">
    <property type="entry name" value="Cell_Adh-Cytoskel_Orgn"/>
</dbReference>
<gene>
    <name evidence="6" type="ORF">DILT_LOCUS18974</name>
</gene>
<dbReference type="PROSITE" id="PS50835">
    <property type="entry name" value="IG_LIKE"/>
    <property type="match status" value="2"/>
</dbReference>
<keyword evidence="2" id="KW-1015">Disulfide bond</keyword>
<dbReference type="InterPro" id="IPR036179">
    <property type="entry name" value="Ig-like_dom_sf"/>
</dbReference>
<dbReference type="AlphaFoldDB" id="A0A3P7PJL7"/>
<evidence type="ECO:0000256" key="1">
    <source>
        <dbReference type="ARBA" id="ARBA00022729"/>
    </source>
</evidence>
<evidence type="ECO:0000313" key="7">
    <source>
        <dbReference type="Proteomes" id="UP000281553"/>
    </source>
</evidence>
<dbReference type="GO" id="GO:0005886">
    <property type="term" value="C:plasma membrane"/>
    <property type="evidence" value="ECO:0007669"/>
    <property type="project" value="TreeGrafter"/>
</dbReference>
<dbReference type="InterPro" id="IPR003599">
    <property type="entry name" value="Ig_sub"/>
</dbReference>